<reference evidence="1 3" key="1">
    <citation type="journal article" date="2017" name="Appl. Environ. Microbiol.">
        <title>Parallel evolution of two clades of a major Atlantic endemic Vibrio parahaemolyticus pathogen lineage by independent acquisition of related pathogenicity islands.</title>
        <authorList>
            <person name="Xu F."/>
            <person name="Gonzalez-Escalona N."/>
            <person name="Drees K.P."/>
            <person name="Sebra R.P."/>
            <person name="Cooper V.S."/>
            <person name="Jones S.H."/>
            <person name="Whistler C.A."/>
        </authorList>
    </citation>
    <scope>NUCLEOTIDE SEQUENCE [LARGE SCALE GENOMIC DNA]</scope>
    <source>
        <strain evidence="1 3">MAVP-3</strain>
    </source>
</reference>
<reference evidence="2" key="2">
    <citation type="submission" date="2022-12" db="EMBL/GenBank/DDBJ databases">
        <title>Vibrio parahaemolyticus become highly virulent by producing novel Tc toxins.</title>
        <authorList>
            <person name="Yang F."/>
            <person name="You Y."/>
            <person name="Lai Q."/>
            <person name="Xu L."/>
            <person name="Li F."/>
        </authorList>
    </citation>
    <scope>NUCLEOTIDE SEQUENCE</scope>
    <source>
        <strain evidence="2">Vp-HL-202005</strain>
    </source>
</reference>
<evidence type="ECO:0000313" key="2">
    <source>
        <dbReference type="EMBL" id="WAT90480.1"/>
    </source>
</evidence>
<gene>
    <name evidence="1" type="ORF">CA163_02410</name>
    <name evidence="2" type="ORF">O1Q84_01225</name>
</gene>
<accession>A0A227JJQ8</accession>
<dbReference type="EMBL" id="CP114194">
    <property type="protein sequence ID" value="WAT90480.1"/>
    <property type="molecule type" value="Genomic_DNA"/>
</dbReference>
<dbReference type="AlphaFoldDB" id="A0A227JJQ8"/>
<organism evidence="1 3">
    <name type="scientific">Vibrio parahaemolyticus</name>
    <dbReference type="NCBI Taxonomy" id="670"/>
    <lineage>
        <taxon>Bacteria</taxon>
        <taxon>Pseudomonadati</taxon>
        <taxon>Pseudomonadota</taxon>
        <taxon>Gammaproteobacteria</taxon>
        <taxon>Vibrionales</taxon>
        <taxon>Vibrionaceae</taxon>
        <taxon>Vibrio</taxon>
    </lineage>
</organism>
<dbReference type="EMBL" id="NIXT01000064">
    <property type="protein sequence ID" value="OXE34417.1"/>
    <property type="molecule type" value="Genomic_DNA"/>
</dbReference>
<name>A0A227JJQ8_VIBPH</name>
<proteinExistence type="predicted"/>
<dbReference type="Proteomes" id="UP001156560">
    <property type="component" value="Chromosome 1"/>
</dbReference>
<dbReference type="RefSeq" id="WP_025792553.1">
    <property type="nucleotide sequence ID" value="NZ_CANUHY010000003.1"/>
</dbReference>
<evidence type="ECO:0000313" key="1">
    <source>
        <dbReference type="EMBL" id="OXE34417.1"/>
    </source>
</evidence>
<dbReference type="Proteomes" id="UP000214596">
    <property type="component" value="Unassembled WGS sequence"/>
</dbReference>
<protein>
    <submittedName>
        <fullName evidence="1">Uncharacterized protein</fullName>
    </submittedName>
</protein>
<evidence type="ECO:0000313" key="3">
    <source>
        <dbReference type="Proteomes" id="UP000214596"/>
    </source>
</evidence>
<sequence>MEDYDVMIKDENMGKFYANQLSTHGISAEWEESLSIKENKSIINAALKSYSFEDCKRIVGKIEEKYNSILYIKNETRKNERFCNFSWFYIQKKLSGKLSLNPNGSSFKERVKRVRIYITKVNESKHNYIELEMKIVRKWNLSLDKTEIISWLKDDDEEKIKWAWSYILKHEPLVIKYIWNNKNSTKDLKDFIIAFFDTIEENKRDITIKRIKKAWDQKKFRDKVQSKKQYCINLSESSNEKLKAISISKNMKRNKVIESLINNEFLRL</sequence>